<accession>A0A7W6J2E1</accession>
<dbReference type="Gene3D" id="2.150.10.10">
    <property type="entry name" value="Serralysin-like metalloprotease, C-terminal"/>
    <property type="match status" value="28"/>
</dbReference>
<comment type="subcellular location">
    <subcellularLocation>
        <location evidence="1">Secreted</location>
    </subcellularLocation>
</comment>
<feature type="region of interest" description="Disordered" evidence="3">
    <location>
        <begin position="559"/>
        <end position="579"/>
    </location>
</feature>
<proteinExistence type="predicted"/>
<dbReference type="PROSITE" id="PS00330">
    <property type="entry name" value="HEMOLYSIN_CALCIUM"/>
    <property type="match status" value="11"/>
</dbReference>
<evidence type="ECO:0000313" key="5">
    <source>
        <dbReference type="Proteomes" id="UP000528286"/>
    </source>
</evidence>
<gene>
    <name evidence="4" type="ORF">GGR23_000669</name>
</gene>
<dbReference type="RefSeq" id="WP_281375651.1">
    <property type="nucleotide sequence ID" value="NZ_JACIEZ010000001.1"/>
</dbReference>
<dbReference type="PANTHER" id="PTHR38340:SF1">
    <property type="entry name" value="S-LAYER PROTEIN"/>
    <property type="match status" value="1"/>
</dbReference>
<keyword evidence="5" id="KW-1185">Reference proteome</keyword>
<evidence type="ECO:0000313" key="4">
    <source>
        <dbReference type="EMBL" id="MBB4063508.1"/>
    </source>
</evidence>
<dbReference type="InterPro" id="IPR050557">
    <property type="entry name" value="RTX_toxin/Mannuronan_C5-epim"/>
</dbReference>
<evidence type="ECO:0000256" key="3">
    <source>
        <dbReference type="SAM" id="MobiDB-lite"/>
    </source>
</evidence>
<dbReference type="Pfam" id="PF00353">
    <property type="entry name" value="HemolysinCabind"/>
    <property type="match status" value="46"/>
</dbReference>
<dbReference type="InterPro" id="IPR001343">
    <property type="entry name" value="Hemolysn_Ca-bd"/>
</dbReference>
<name>A0A7W6J2E1_9HYPH</name>
<sequence length="4005" mass="402321">MPATIYQNSDPNNPRVNQPSMTAVAETVTGSAADDIVDVQPDGLSANDTIDLLGGTSDTLRLIAAGTMNLTLPTSIAGVENLLGSGGDDIFILSQIQLNRFIRLDGAAGYDILQFSTAGTYNLGALGLQVLNIEEFRGSAGVDSITGTNAADRINGDAGNDTLTGGAGNDFLDGGANNDTMFGGVGNDIYVVDTTSDIANETGDTTGDDEVQSWITFSLANALRAIGDIERLTLLGTGNINGTGNAFANVITGNVGNNTLDGGAGADRMIGGLGDDTYVIDNAGDVIVENAGEGTDTIRVAMTFSLANFANVEKLVLTGTGAFDLVGNDLDNTLIGNSANNRLEGGLGNDTLTGGAGNDTMIGGAGDDVYDVTEAGDTIQEDANAGTDIVRPTFDYTLGANLDSLYLQGTGNINGTGNELGNGISGTAGSNILTGLGGSDTLNGRGGADIMIGGVGNDMYMVDDAGDQTNEVAGEGYDYVRSSISWTLARGNNIESIGLLDVAVGNNDIDATGNELDNAVSGNSGRNTLSGLEGNDTIDGGLGDDILLGGDGDDILRGGDGNDRLDGGNGIDTADGGLGDDTYVVTDNADTISDTGATGTDTVEAYLSFTLLNNPQISGVENITLGGNAHIDATGDANANVLTGNVGNNALDGGAGADRLVGGAGNDVYTVDNAGDVVVENPGEGDDEVRSSITWVLAAEIERLTLIAPTGNLNGTGNALDNTLTGNGGNNRLDGGAGNDRLVGGAGNDTYVVDSLLDVIVENPGQGTDTVETALGYSIALLADVENLTLTGAGNVDATGNSAVNLLIGNSGNNRLDGGAGADTMRGMQGNDVYVVDNALDVADETGGGGTDEVVASVSYTLGQNLENLTLAGAQAITGTGNTLDNIIAGNSANNTLTGLGGNDRLIGNGGTDTLAGGIGDDTYVIDANDILQEGIGEGTDTVEANFSYTLLANFENLTLTGVDNIDGTGNSAGNTITGNDGNNRLDGGAGADTLRGGRGNDIYVVDDVNDTIVELAGEGYDTVFTSVTFNAPNTIERVILQGTADINITADAGDNTLTGNDGNNRLDGGAGNDTMAGGRGNDTYMVDSLQDTVTENPGEGEDTIESWLTYSLANLPDIENLTLLGTSDIDATGNGSRNVLTGNSGANRLDGGAGADTMRGGRGNDIYIVDDGNDVVDETGGNGTDEVRASVSYTLAAGVEHLTLTGTADIDGTGNAGDNTLTGNSGNNVLTGMAGNDRLIGNGGTDTLAGGLGDDTYVIDANDVLREGVGEGTDTVEADFGYTLLANFENLTLTGNGNIDGTGNAASNIITGNDGNNTLDGGAGADTLRGGRGNDIYIVDDAGDVVDETNGDGVDEVRSSVNHTLLAGFENLTLTGNGSISGTGNAGDNIITGNDGDNRLDGAGGADTLRGGLGNDTYVIDATDTIQENANEGTDTVEAGFAYTLGVNLENLTLTGNGHISGTGNAADNIITGNGGNNRLDGGAGADTLRGGLGDDTYVVDAADTVEENANEGTDTVEAGFTYTLGANLENLTLTGNGNISGTGNTLANTITGNDGNNTLDGGAGADTLRGGRGNDIYVVDDAGDVVDETGGDGNDEVRSSLSYTLGAGIENLTLTGNGNISGTGNTLANIIAGNDGNNTLDGGAGADTLRGGRGNDIYVIDDAGDVVDETGGDGDDEVRSAITYVLGAGIERLTLLGVDDKDATGNTLANTITGNDGNNTLDGGAGADTLRGGRGNDIYIVDNAGDVVDETGGDGVDEVRSSVSYTLGAGLENLTLTGNGNIDGTGNTLANTITGNDGDNRLNGGGGADTLRGGRGDDTYVVDAADTIDETANEGTDTVEAGFTYTLGANLENLTLTGNGNIDGTGNTLANTITGNDGNNTLDGGAGADTLRGGRGNDIYIVDDAGDVVDETGGDGNDEVRSSVSYTLGAGIENLTLTGNGNISGTGNAADNIITGNDGNNTLDGGAGADTLRGGRGNDIYIVDDAGDVVDETGGDGNDEVRSSISHTLGAGLENLTLTGNGNISGTGNTLANTITGNDGNNTLDGGAGADTLRGGRGNDIYIVDDAGDVVDETGGDGNDEVRSSISYTLGAGIENLTLTGNGNVDGTGNAASNIIVGNDGNNTLEGGAGADTLRGGRGNDIYIVDNAGDVVDETNGDGVDEVRSSVSYTLGAGIENLTLTGNGNISGTGNTLANTITGNDGNNTLDGGAGADTLRGGPGNDIYIVDDAGDVVDETGGDGNDEVRSSISYTLGAGIENLTLTGNGNIDGTGNTLANTITGNDGNNTLDGGAGADTLRGGRGNDIYIVDDAGDVVDETGGDGNDEVRSSISYTLGAGIENLTLTGNGNISGTGNTLANTITGNDGNNTLDGGAGADTLRGGRGNDIYIVDDAGDVVDETGGDGDDEVRSAITYVLGADIENLTLTGNGNISGTGNTLVNTITGNDGNNTLDGGAGADTLRGGRGNDIYIVDNAGDVVDETGGDGDDEVRSSISYTLGAGIENLTLTGNGNISGTGNTLVNTITGNDANNTLDGGAGADTLRGGRGNDIYILDDAGDVVDETGGDGVDEVRSSISYILLAGIENLTLTGNGNISGTGNAADNIITGNDGNNTLDGGAGADTLRGGRGNDIYILGAGDTVEESANEGTDTVEAGFTFTLGDNVENLTLTGNGNIDGTGNAANNIITGNGGNNRLEGGAGDDTLIGGAGNDVYVVDSAGDSVVENAREGTDTVLASVGFSLASLPDVENLTLTGSANIDATGNGLDNTLIGNDGNNRLDGGAGADVMKGGKGNDTYIVDNAGDVVDETGGNGSDEVLSSVNYTLGTGVENLTLTGHGDIDGTGNVLDNVITGNDGNNTLDGGGGADRLVGGDGDDVYYVDDINDVVVEEDDGGEDTVYTTVPFDAGPNIEHVIYLNAQNLDFTGGAGPDRLFGTDGDNLIDGAGGDDVMIGRKGNDTYVVDSAGDQVVERADEGTDTIEARVSFTLSANVENLRLMGTGDLDGTGNELANIITGNDGNNTLDGGAGADTLRGGKGSDIYIVDDAGDVVDETGGDGVDEVRSSVSYTLGAGLENLTLTGAGNNSGTGNDLSNIIIGNDGSNLLDGGAGADTLRGGLGDDIYIVDNEGDVVDETGGDGVDEVRSSLTYRLQADIEKLTLLGSGNIGGTGNGLDNVLTGNEGDNVLDGGAGADRMKGGRGNDTYFVDDAGDTVDESDGSGVDEVRSSVGFVLGAGLENLVLLGTVQIDGTGNDLDNRLTGNSGDNHLIGLEGNDTLDGGGGRDVLEGGNGDDTYVLRSGSETIVEGADAGNDTISAAITCSLLPYGTVENLTLTGSAAINGTGNALANVLIGNRGNNRLDGGAGADLLKGGLGNDTYVVDRQDRIVEFGNEGSDTVFADFSYVLGANLENLVLTGRFNLTGTGNELDNRLTGNSGRNLLSGGLGNDWLDGQLGADRLIGGRGNDTYVIDRSDVIVEKAGEGTDTVIVGTSYTLWGSLENLILAGSSSINGTGTADNNRITGNNGENRLTGLAGNDTLIGNGGRDTLIGGRGNDVYVIDASDVIVENANEGTDTIISGRSYRLLANFENLTLSGTQNLSGTGNSVANIINGNAGNNVLDGGAGADVLRGGRGNDTYIIDSVLDVIDERGGNGVDWVTATVSVSLDGRRVFGDVEHVRLTGNGDISASGNALNNTLIGNGGKNVLSGGEGNDWLSGGGGEDRLIGGKGNDTYVVDALDGVREKAGEGLDTVIADFSYRLFSNFENLVLAGKKAINGTGNELANVIRGNDAANVLDGRGGKDTLIGGRGNDTYFADAQDILIEKAGGGVDTVIARFDCRLADQIENLVLLDRGSFRATGNNLNNVITGNSGGNRLDGAGGNDTIIGGRGKDILIGGLGNDVLTGGIGKDTFVFDARPNAVSNIDRILDFNVQDDTIQLENRIFTRLGVEGALSKAYFTANSAGVARDSNDYLIYNTKTGALLYDADGNGSGSAVQFAWLSKGLSLTHADFSVI</sequence>
<evidence type="ECO:0000256" key="2">
    <source>
        <dbReference type="ARBA" id="ARBA00022525"/>
    </source>
</evidence>
<keyword evidence="2" id="KW-0964">Secreted</keyword>
<evidence type="ECO:0000256" key="1">
    <source>
        <dbReference type="ARBA" id="ARBA00004613"/>
    </source>
</evidence>
<organism evidence="4 5">
    <name type="scientific">Gellertiella hungarica</name>
    <dbReference type="NCBI Taxonomy" id="1572859"/>
    <lineage>
        <taxon>Bacteria</taxon>
        <taxon>Pseudomonadati</taxon>
        <taxon>Pseudomonadota</taxon>
        <taxon>Alphaproteobacteria</taxon>
        <taxon>Hyphomicrobiales</taxon>
        <taxon>Rhizobiaceae</taxon>
        <taxon>Gellertiella</taxon>
    </lineage>
</organism>
<dbReference type="PANTHER" id="PTHR38340">
    <property type="entry name" value="S-LAYER PROTEIN"/>
    <property type="match status" value="1"/>
</dbReference>
<feature type="region of interest" description="Disordered" evidence="3">
    <location>
        <begin position="1055"/>
        <end position="1079"/>
    </location>
</feature>
<comment type="caution">
    <text evidence="4">The sequence shown here is derived from an EMBL/GenBank/DDBJ whole genome shotgun (WGS) entry which is preliminary data.</text>
</comment>
<dbReference type="GO" id="GO:0005509">
    <property type="term" value="F:calcium ion binding"/>
    <property type="evidence" value="ECO:0007669"/>
    <property type="project" value="InterPro"/>
</dbReference>
<dbReference type="InterPro" id="IPR018511">
    <property type="entry name" value="Hemolysin-typ_Ca-bd_CS"/>
</dbReference>
<dbReference type="SUPFAM" id="SSF51120">
    <property type="entry name" value="beta-Roll"/>
    <property type="match status" value="30"/>
</dbReference>
<dbReference type="GO" id="GO:0005576">
    <property type="term" value="C:extracellular region"/>
    <property type="evidence" value="ECO:0007669"/>
    <property type="project" value="UniProtKB-SubCell"/>
</dbReference>
<feature type="compositionally biased region" description="Low complexity" evidence="3">
    <location>
        <begin position="1055"/>
        <end position="1064"/>
    </location>
</feature>
<reference evidence="4 5" key="1">
    <citation type="submission" date="2020-08" db="EMBL/GenBank/DDBJ databases">
        <title>Genomic Encyclopedia of Type Strains, Phase IV (KMG-IV): sequencing the most valuable type-strain genomes for metagenomic binning, comparative biology and taxonomic classification.</title>
        <authorList>
            <person name="Goeker M."/>
        </authorList>
    </citation>
    <scope>NUCLEOTIDE SEQUENCE [LARGE SCALE GENOMIC DNA]</scope>
    <source>
        <strain evidence="4 5">DSM 29853</strain>
    </source>
</reference>
<dbReference type="InterPro" id="IPR011049">
    <property type="entry name" value="Serralysin-like_metalloprot_C"/>
</dbReference>
<dbReference type="Proteomes" id="UP000528286">
    <property type="component" value="Unassembled WGS sequence"/>
</dbReference>
<protein>
    <submittedName>
        <fullName evidence="4">Ca2+-binding RTX toxin-like protein</fullName>
    </submittedName>
</protein>
<dbReference type="PRINTS" id="PR00313">
    <property type="entry name" value="CABNDNGRPT"/>
</dbReference>
<dbReference type="EMBL" id="JACIEZ010000001">
    <property type="protein sequence ID" value="MBB4063508.1"/>
    <property type="molecule type" value="Genomic_DNA"/>
</dbReference>